<feature type="transmembrane region" description="Helical" evidence="8">
    <location>
        <begin position="163"/>
        <end position="179"/>
    </location>
</feature>
<keyword evidence="10" id="KW-1185">Reference proteome</keyword>
<feature type="transmembrane region" description="Helical" evidence="8">
    <location>
        <begin position="40"/>
        <end position="65"/>
    </location>
</feature>
<sequence length="191" mass="21784">MRKVIKLIAGYISRVNKYTKDEEEQIEYALRIIVFETLKIAGIIIIFSLMGYHIEAIIAMGTMVMTKPYIGGYHEDTQIKCFTATLIIIGSIIYLSVNLNIDFISKVILSAVSFYCILHQAPVINPSMPLTKPELIKRNRVVGIVSTLVFILISIVFYKNSVISNTILWTVVFQTLLMFNKRNIKWQVTDS</sequence>
<feature type="transmembrane region" description="Helical" evidence="8">
    <location>
        <begin position="141"/>
        <end position="157"/>
    </location>
</feature>
<evidence type="ECO:0000256" key="1">
    <source>
        <dbReference type="ARBA" id="ARBA00022475"/>
    </source>
</evidence>
<keyword evidence="4 8" id="KW-0812">Transmembrane</keyword>
<reference evidence="9 10" key="1">
    <citation type="submission" date="2021-06" db="EMBL/GenBank/DDBJ databases">
        <authorList>
            <person name="Sun Q."/>
            <person name="Li D."/>
        </authorList>
    </citation>
    <scope>NUCLEOTIDE SEQUENCE [LARGE SCALE GENOMIC DNA]</scope>
    <source>
        <strain evidence="9 10">MSJ-11</strain>
    </source>
</reference>
<accession>A0ABS6ENP0</accession>
<evidence type="ECO:0000256" key="6">
    <source>
        <dbReference type="ARBA" id="ARBA00022989"/>
    </source>
</evidence>
<evidence type="ECO:0000256" key="8">
    <source>
        <dbReference type="SAM" id="Phobius"/>
    </source>
</evidence>
<dbReference type="EMBL" id="JAHLQF010000004">
    <property type="protein sequence ID" value="MBU5485994.1"/>
    <property type="molecule type" value="Genomic_DNA"/>
</dbReference>
<comment type="caution">
    <text evidence="9">The sequence shown here is derived from an EMBL/GenBank/DDBJ whole genome shotgun (WGS) entry which is preliminary data.</text>
</comment>
<organism evidence="9 10">
    <name type="scientific">Clostridium mobile</name>
    <dbReference type="NCBI Taxonomy" id="2841512"/>
    <lineage>
        <taxon>Bacteria</taxon>
        <taxon>Bacillati</taxon>
        <taxon>Bacillota</taxon>
        <taxon>Clostridia</taxon>
        <taxon>Eubacteriales</taxon>
        <taxon>Clostridiaceae</taxon>
        <taxon>Clostridium</taxon>
    </lineage>
</organism>
<evidence type="ECO:0000313" key="10">
    <source>
        <dbReference type="Proteomes" id="UP000726170"/>
    </source>
</evidence>
<name>A0ABS6ENP0_9CLOT</name>
<dbReference type="InterPro" id="IPR006741">
    <property type="entry name" value="AgrB"/>
</dbReference>
<evidence type="ECO:0000256" key="7">
    <source>
        <dbReference type="ARBA" id="ARBA00023136"/>
    </source>
</evidence>
<feature type="transmembrane region" description="Helical" evidence="8">
    <location>
        <begin position="77"/>
        <end position="97"/>
    </location>
</feature>
<proteinExistence type="predicted"/>
<dbReference type="Proteomes" id="UP000726170">
    <property type="component" value="Unassembled WGS sequence"/>
</dbReference>
<keyword evidence="3" id="KW-0645">Protease</keyword>
<dbReference type="Pfam" id="PF04647">
    <property type="entry name" value="AgrB"/>
    <property type="match status" value="1"/>
</dbReference>
<keyword evidence="1" id="KW-1003">Cell membrane</keyword>
<keyword evidence="5" id="KW-0378">Hydrolase</keyword>
<dbReference type="RefSeq" id="WP_216440588.1">
    <property type="nucleotide sequence ID" value="NZ_JAHLQF010000004.1"/>
</dbReference>
<evidence type="ECO:0000256" key="3">
    <source>
        <dbReference type="ARBA" id="ARBA00022670"/>
    </source>
</evidence>
<evidence type="ECO:0000256" key="5">
    <source>
        <dbReference type="ARBA" id="ARBA00022801"/>
    </source>
</evidence>
<keyword evidence="6 8" id="KW-1133">Transmembrane helix</keyword>
<evidence type="ECO:0000256" key="2">
    <source>
        <dbReference type="ARBA" id="ARBA00022654"/>
    </source>
</evidence>
<evidence type="ECO:0000313" key="9">
    <source>
        <dbReference type="EMBL" id="MBU5485994.1"/>
    </source>
</evidence>
<keyword evidence="7 8" id="KW-0472">Membrane</keyword>
<dbReference type="SMART" id="SM00793">
    <property type="entry name" value="AgrB"/>
    <property type="match status" value="1"/>
</dbReference>
<keyword evidence="2" id="KW-0673">Quorum sensing</keyword>
<gene>
    <name evidence="9" type="ORF">KQI86_16860</name>
</gene>
<evidence type="ECO:0000256" key="4">
    <source>
        <dbReference type="ARBA" id="ARBA00022692"/>
    </source>
</evidence>
<protein>
    <submittedName>
        <fullName evidence="9">Accessory gene regulator B family protein</fullName>
    </submittedName>
</protein>